<protein>
    <submittedName>
        <fullName evidence="3">DNA polymerase ligase N-terminal domain-containing protein</fullName>
    </submittedName>
</protein>
<evidence type="ECO:0000259" key="2">
    <source>
        <dbReference type="Pfam" id="PF13298"/>
    </source>
</evidence>
<dbReference type="Proteomes" id="UP001597478">
    <property type="component" value="Unassembled WGS sequence"/>
</dbReference>
<feature type="region of interest" description="Disordered" evidence="1">
    <location>
        <begin position="1"/>
        <end position="32"/>
    </location>
</feature>
<dbReference type="Pfam" id="PF13298">
    <property type="entry name" value="LigD_N"/>
    <property type="match status" value="1"/>
</dbReference>
<dbReference type="RefSeq" id="WP_377394818.1">
    <property type="nucleotide sequence ID" value="NZ_JBHSAN010000054.1"/>
</dbReference>
<evidence type="ECO:0000313" key="3">
    <source>
        <dbReference type="EMBL" id="MFD2803167.1"/>
    </source>
</evidence>
<organism evidence="3 4">
    <name type="scientific">Prauserella oleivorans</name>
    <dbReference type="NCBI Taxonomy" id="1478153"/>
    <lineage>
        <taxon>Bacteria</taxon>
        <taxon>Bacillati</taxon>
        <taxon>Actinomycetota</taxon>
        <taxon>Actinomycetes</taxon>
        <taxon>Pseudonocardiales</taxon>
        <taxon>Pseudonocardiaceae</taxon>
        <taxon>Prauserella</taxon>
    </lineage>
</organism>
<accession>A0ABW5WJ93</accession>
<dbReference type="InterPro" id="IPR014144">
    <property type="entry name" value="LigD_PE_domain"/>
</dbReference>
<gene>
    <name evidence="3" type="ORF">ACFS2C_27620</name>
</gene>
<reference evidence="4" key="1">
    <citation type="journal article" date="2019" name="Int. J. Syst. Evol. Microbiol.">
        <title>The Global Catalogue of Microorganisms (GCM) 10K type strain sequencing project: providing services to taxonomists for standard genome sequencing and annotation.</title>
        <authorList>
            <consortium name="The Broad Institute Genomics Platform"/>
            <consortium name="The Broad Institute Genome Sequencing Center for Infectious Disease"/>
            <person name="Wu L."/>
            <person name="Ma J."/>
        </authorList>
    </citation>
    <scope>NUCLEOTIDE SEQUENCE [LARGE SCALE GENOMIC DNA]</scope>
    <source>
        <strain evidence="4">IBRC-M 10906</strain>
    </source>
</reference>
<dbReference type="EMBL" id="JBHUOF010000049">
    <property type="protein sequence ID" value="MFD2803167.1"/>
    <property type="molecule type" value="Genomic_DNA"/>
</dbReference>
<feature type="domain" description="DNA ligase D 3'-phosphoesterase" evidence="2">
    <location>
        <begin position="28"/>
        <end position="119"/>
    </location>
</feature>
<keyword evidence="3" id="KW-0436">Ligase</keyword>
<comment type="caution">
    <text evidence="3">The sequence shown here is derived from an EMBL/GenBank/DDBJ whole genome shotgun (WGS) entry which is preliminary data.</text>
</comment>
<proteinExistence type="predicted"/>
<dbReference type="GO" id="GO:0016874">
    <property type="term" value="F:ligase activity"/>
    <property type="evidence" value="ECO:0007669"/>
    <property type="project" value="UniProtKB-KW"/>
</dbReference>
<sequence>MATSGVQRSGEPGSVRHTGGPARFTVERHGGSTPHLELRLDLGGRPVSWLVADGPRFEPGDKRLALRGDDQPLRDAAHVWDAGMLENRGAEPLEDGLARGRLTLWFGGARFAGAFSLVRTPTGGQEQWLLKKEPDDGVPG</sequence>
<evidence type="ECO:0000256" key="1">
    <source>
        <dbReference type="SAM" id="MobiDB-lite"/>
    </source>
</evidence>
<evidence type="ECO:0000313" key="4">
    <source>
        <dbReference type="Proteomes" id="UP001597478"/>
    </source>
</evidence>
<name>A0ABW5WJ93_9PSEU</name>
<keyword evidence="4" id="KW-1185">Reference proteome</keyword>